<accession>C8XDS4</accession>
<proteinExistence type="predicted"/>
<dbReference type="OrthoDB" id="5244663at2"/>
<evidence type="ECO:0000313" key="1">
    <source>
        <dbReference type="EMBL" id="ACV77738.1"/>
    </source>
</evidence>
<keyword evidence="2" id="KW-1185">Reference proteome</keyword>
<dbReference type="Gene3D" id="1.10.287.1060">
    <property type="entry name" value="ESAT-6-like"/>
    <property type="match status" value="1"/>
</dbReference>
<name>C8XDS4_NAKMY</name>
<dbReference type="KEGG" id="nml:Namu_1335"/>
<reference evidence="1 2" key="2">
    <citation type="journal article" date="2010" name="Stand. Genomic Sci.">
        <title>Complete genome sequence of Nakamurella multipartita type strain (Y-104).</title>
        <authorList>
            <person name="Tice H."/>
            <person name="Mayilraj S."/>
            <person name="Sims D."/>
            <person name="Lapidus A."/>
            <person name="Nolan M."/>
            <person name="Lucas S."/>
            <person name="Glavina Del Rio T."/>
            <person name="Copeland A."/>
            <person name="Cheng J.F."/>
            <person name="Meincke L."/>
            <person name="Bruce D."/>
            <person name="Goodwin L."/>
            <person name="Pitluck S."/>
            <person name="Ivanova N."/>
            <person name="Mavromatis K."/>
            <person name="Ovchinnikova G."/>
            <person name="Pati A."/>
            <person name="Chen A."/>
            <person name="Palaniappan K."/>
            <person name="Land M."/>
            <person name="Hauser L."/>
            <person name="Chang Y.J."/>
            <person name="Jeffries C.D."/>
            <person name="Detter J.C."/>
            <person name="Brettin T."/>
            <person name="Rohde M."/>
            <person name="Goker M."/>
            <person name="Bristow J."/>
            <person name="Eisen J.A."/>
            <person name="Markowitz V."/>
            <person name="Hugenholtz P."/>
            <person name="Kyrpides N.C."/>
            <person name="Klenk H.P."/>
            <person name="Chen F."/>
        </authorList>
    </citation>
    <scope>NUCLEOTIDE SEQUENCE [LARGE SCALE GENOMIC DNA]</scope>
    <source>
        <strain evidence="2">ATCC 700099 / DSM 44233 / CIP 104796 / JCM 9543 / NBRC 105858 / Y-104</strain>
    </source>
</reference>
<gene>
    <name evidence="1" type="ordered locus">Namu_1335</name>
</gene>
<dbReference type="InParanoid" id="C8XDS4"/>
<sequence length="88" mass="9461">MAMQGMDTGEVRVLAQQLHQASTDITTLVSTLTQRVQNAPWAGPDRERFVADWQSHHVTALNTVAQALSDAGTLATTNAQQQDDASNA</sequence>
<dbReference type="Proteomes" id="UP000002218">
    <property type="component" value="Chromosome"/>
</dbReference>
<evidence type="ECO:0008006" key="3">
    <source>
        <dbReference type="Google" id="ProtNLM"/>
    </source>
</evidence>
<dbReference type="EMBL" id="CP001737">
    <property type="protein sequence ID" value="ACV77738.1"/>
    <property type="molecule type" value="Genomic_DNA"/>
</dbReference>
<dbReference type="RefSeq" id="WP_015746645.1">
    <property type="nucleotide sequence ID" value="NC_013235.1"/>
</dbReference>
<dbReference type="HOGENOM" id="CLU_177796_0_0_11"/>
<dbReference type="STRING" id="479431.Namu_1335"/>
<dbReference type="AlphaFoldDB" id="C8XDS4"/>
<evidence type="ECO:0000313" key="2">
    <source>
        <dbReference type="Proteomes" id="UP000002218"/>
    </source>
</evidence>
<protein>
    <recommendedName>
        <fullName evidence="3">WXG100 family type VII secretion target</fullName>
    </recommendedName>
</protein>
<reference evidence="2" key="1">
    <citation type="submission" date="2009-09" db="EMBL/GenBank/DDBJ databases">
        <title>The complete genome of Nakamurella multipartita DSM 44233.</title>
        <authorList>
            <consortium name="US DOE Joint Genome Institute (JGI-PGF)"/>
            <person name="Lucas S."/>
            <person name="Copeland A."/>
            <person name="Lapidus A."/>
            <person name="Glavina del Rio T."/>
            <person name="Dalin E."/>
            <person name="Tice H."/>
            <person name="Bruce D."/>
            <person name="Goodwin L."/>
            <person name="Pitluck S."/>
            <person name="Kyrpides N."/>
            <person name="Mavromatis K."/>
            <person name="Ivanova N."/>
            <person name="Ovchinnikova G."/>
            <person name="Sims D."/>
            <person name="Meincke L."/>
            <person name="Brettin T."/>
            <person name="Detter J.C."/>
            <person name="Han C."/>
            <person name="Larimer F."/>
            <person name="Land M."/>
            <person name="Hauser L."/>
            <person name="Markowitz V."/>
            <person name="Cheng J.-F."/>
            <person name="Hugenholtz P."/>
            <person name="Woyke T."/>
            <person name="Wu D."/>
            <person name="Klenk H.-P."/>
            <person name="Eisen J.A."/>
        </authorList>
    </citation>
    <scope>NUCLEOTIDE SEQUENCE [LARGE SCALE GENOMIC DNA]</scope>
    <source>
        <strain evidence="2">ATCC 700099 / DSM 44233 / CIP 104796 / JCM 9543 / NBRC 105858 / Y-104</strain>
    </source>
</reference>
<organism evidence="1 2">
    <name type="scientific">Nakamurella multipartita (strain ATCC 700099 / DSM 44233 / CIP 104796 / JCM 9543 / NBRC 105858 / Y-104)</name>
    <name type="common">Microsphaera multipartita</name>
    <dbReference type="NCBI Taxonomy" id="479431"/>
    <lineage>
        <taxon>Bacteria</taxon>
        <taxon>Bacillati</taxon>
        <taxon>Actinomycetota</taxon>
        <taxon>Actinomycetes</taxon>
        <taxon>Nakamurellales</taxon>
        <taxon>Nakamurellaceae</taxon>
        <taxon>Nakamurella</taxon>
    </lineage>
</organism>